<reference evidence="2 3" key="1">
    <citation type="submission" date="2021-03" db="EMBL/GenBank/DDBJ databases">
        <authorList>
            <person name="Alqahtani R."/>
            <person name="Behailu E."/>
            <person name="Cappabianca D.W."/>
            <person name="Csanadi-Schwartz K.M."/>
            <person name="Dalal A.S."/>
            <person name="Fahim M.S."/>
            <person name="Franklin J.M."/>
            <person name="Gluckman M.H."/>
            <person name="Levine C.J."/>
            <person name="Martin N."/>
            <person name="Milza N."/>
            <person name="Najmabadi R."/>
            <person name="Newman A.M."/>
            <person name="Pajunar M."/>
            <person name="Qalawee I."/>
            <person name="Rizvi A."/>
            <person name="Samuel A."/>
            <person name="Smith A."/>
            <person name="Swann F.E."/>
            <person name="Sweeney P."/>
            <person name="Torres N.R."/>
            <person name="Ventrone L."/>
            <person name="Ventura L."/>
            <person name="Wroe M."/>
            <person name="Acquaye N.A."/>
            <person name="Agnes T.J."/>
            <person name="Ahmed A."/>
            <person name="Ahmed S."/>
            <person name="Amodu B.A."/>
            <person name="Arefeayne N.F."/>
            <person name="Asamoah-Frimpong E.A."/>
            <person name="Attaran A."/>
            <person name="Barragan J.M."/>
            <person name="Baumgarten L.N."/>
            <person name="Berhane B."/>
            <person name="Beyene A."/>
            <person name="Bhattarai B."/>
            <person name="Biondokin D.V."/>
            <person name="Boone B.K."/>
            <person name="Burney S.Z."/>
            <person name="Cayanan J.T."/>
            <person name="Cesta G."/>
            <person name="Chang J."/>
            <person name="Chavez J."/>
            <person name="Chorbajian C."/>
            <person name="Christian S."/>
            <person name="Corns J.R."/>
            <person name="Corns N.R."/>
            <person name="Cowan J.T."/>
            <person name="Coyne C."/>
            <person name="Dadzie B."/>
            <person name="Datu D.V."/>
            <person name="Deng B.C."/>
            <person name="Der L."/>
            <person name="Dickerson K."/>
            <person name="Dozier E."/>
            <person name="Egbunine A.O."/>
            <person name="Farooq M."/>
            <person name="Fonge A.E."/>
            <person name="Ghomsi-Nono M.P."/>
            <person name="Giampietro H."/>
            <person name="Gunnison R.P."/>
            <person name="Han S.H."/>
            <person name="Hennigan A.J."/>
            <person name="Hong A.N."/>
            <person name="Ijomor E.C."/>
            <person name="Jalali A."/>
            <person name="Jamil T.Z."/>
            <person name="Jenkins C.R."/>
            <person name="Joseph M.A."/>
            <person name="Jowanowitch O.J."/>
            <person name="Kang D."/>
            <person name="Khan A."/>
            <person name="Khan Z.K."/>
            <person name="Kiewe T."/>
            <person name="Kjerulf A.B."/>
            <person name="Kolosey V."/>
            <person name="Kurup M."/>
            <person name="Lee V.H."/>
            <person name="Llontop-Maldonado V."/>
            <person name="Long P."/>
            <person name="Lu N."/>
            <person name="Majekodunmi A."/>
            <person name="Malik H.W."/>
            <person name="Marcellino S.C."/>
            <person name="Martinez L.A."/>
            <person name="Meher F.N."/>
            <person name="Michelin M.A."/>
            <person name="Mitchell K.G."/>
            <person name="Mullens W.J."/>
            <person name="Nwakama C."/>
            <person name="Nwosu F.T."/>
            <person name="Oboh E.C."/>
            <person name="Odujinrin O."/>
            <person name="Ogunsan O."/>
            <person name="O'Neill K."/>
            <person name="Oxlaj J.A."/>
            <person name="Patel A.K."/>
            <person name="Patel B.R."/>
            <person name="Pham Q."/>
            <person name="Porter J."/>
            <person name="Portes J."/>
            <person name="Prokopenko A."/>
            <person name="Quraishi M."/>
            <person name="Qureshi M."/>
            <person name="Rivera A."/>
            <person name="Rubalsky V."/>
            <person name="Saikali Y."/>
            <person name="Saqaf K."/>
            <person name="Saroya S.R."/>
            <person name="Seas A."/>
            <person name="Shadrick R.E."/>
            <person name="Sharda N."/>
            <person name="Sigindere M.T."/>
            <person name="Simbi V.G."/>
            <person name="Thuzar C."/>
            <person name="Tran K."/>
            <person name="Tran V.D."/>
            <person name="Trang W."/>
            <person name="Vaishnav N."/>
            <person name="Vuong K."/>
            <person name="Walker C."/>
            <person name="Wallace S.A."/>
            <person name="Warfield J.C."/>
            <person name="Wikina T."/>
            <person name="Wobbeking F.T."/>
            <person name="Worrent L.D."/>
            <person name="Yan T."/>
            <person name="Zehra A."/>
            <person name="Avazpour P."/>
            <person name="Kim F.M."/>
            <person name="Mason K."/>
            <person name="Nguyen D.A."/>
            <person name="Pettit S.M."/>
            <person name="Zhou O.J."/>
            <person name="Brissett D.L."/>
            <person name="Gualtieri C."/>
            <person name="Hufford T.M."/>
            <person name="Ko J.M."/>
            <person name="Novak J.K."/>
            <person name="Smith Z.M."/>
            <person name="Mayer-Bacon C."/>
            <person name="Erill I."/>
            <person name="Caruso S.M."/>
            <person name="Garlena R.A."/>
            <person name="Russell D.A."/>
            <person name="Pope W.H."/>
            <person name="Jacobs-Sera D."/>
            <person name="Hatfull G.F."/>
        </authorList>
    </citation>
    <scope>NUCLEOTIDE SEQUENCE [LARGE SCALE GENOMIC DNA]</scope>
</reference>
<gene>
    <name evidence="2" type="primary">203</name>
    <name evidence="2" type="ORF">SEA_TUNATARTARE_203</name>
</gene>
<keyword evidence="2" id="KW-0378">Hydrolase</keyword>
<dbReference type="GO" id="GO:0008270">
    <property type="term" value="F:zinc ion binding"/>
    <property type="evidence" value="ECO:0007669"/>
    <property type="project" value="InterPro"/>
</dbReference>
<protein>
    <submittedName>
        <fullName evidence="2">HNH endonuclease</fullName>
    </submittedName>
</protein>
<dbReference type="CDD" id="cd00085">
    <property type="entry name" value="HNHc"/>
    <property type="match status" value="1"/>
</dbReference>
<dbReference type="KEGG" id="vg:77927770"/>
<evidence type="ECO:0000313" key="2">
    <source>
        <dbReference type="EMBL" id="QWT30065.1"/>
    </source>
</evidence>
<keyword evidence="2" id="KW-0255">Endonuclease</keyword>
<dbReference type="InterPro" id="IPR003615">
    <property type="entry name" value="HNH_nuc"/>
</dbReference>
<dbReference type="InterPro" id="IPR002711">
    <property type="entry name" value="HNH"/>
</dbReference>
<evidence type="ECO:0000313" key="3">
    <source>
        <dbReference type="Proteomes" id="UP000683399"/>
    </source>
</evidence>
<proteinExistence type="predicted"/>
<organism evidence="2 3">
    <name type="scientific">Streptomyces phage TunaTartare</name>
    <dbReference type="NCBI Taxonomy" id="2848887"/>
    <lineage>
        <taxon>Viruses</taxon>
        <taxon>Duplodnaviria</taxon>
        <taxon>Heunggongvirae</taxon>
        <taxon>Uroviricota</taxon>
        <taxon>Caudoviricetes</taxon>
        <taxon>Stanwilliamsviridae</taxon>
        <taxon>Loccivirinae</taxon>
        <taxon>Faustvirus</taxon>
        <taxon>Faustvirus tunatartare</taxon>
    </lineage>
</organism>
<dbReference type="GeneID" id="77927770"/>
<dbReference type="Proteomes" id="UP000683399">
    <property type="component" value="Segment"/>
</dbReference>
<dbReference type="EMBL" id="MW822145">
    <property type="protein sequence ID" value="QWT30065.1"/>
    <property type="molecule type" value="Genomic_DNA"/>
</dbReference>
<dbReference type="RefSeq" id="YP_010652022.1">
    <property type="nucleotide sequence ID" value="NC_070784.1"/>
</dbReference>
<keyword evidence="3" id="KW-1185">Reference proteome</keyword>
<dbReference type="SMART" id="SM00507">
    <property type="entry name" value="HNHc"/>
    <property type="match status" value="1"/>
</dbReference>
<name>A0A8F2E800_9CAUD</name>
<sequence length="189" mass="22002">MKTCKKCNVEKPLSEFHKDKKLKDGHSNRCKECAIARAKEHYQSNREDAIARQKAWTEANRDKTREYSRRFYERNAERLREQNRAYSSAYSKAHPEKMRMKSAKRRALLLSAGHENIVTWLELFQFYGGVCLKCGATEDLQADHVVPLAEGGRHATYNLQILCRSCNSSKSNRNAEDYRKYPKLIAILE</sequence>
<evidence type="ECO:0000259" key="1">
    <source>
        <dbReference type="SMART" id="SM00507"/>
    </source>
</evidence>
<dbReference type="GO" id="GO:0003676">
    <property type="term" value="F:nucleic acid binding"/>
    <property type="evidence" value="ECO:0007669"/>
    <property type="project" value="InterPro"/>
</dbReference>
<dbReference type="GO" id="GO:0004519">
    <property type="term" value="F:endonuclease activity"/>
    <property type="evidence" value="ECO:0007669"/>
    <property type="project" value="UniProtKB-KW"/>
</dbReference>
<dbReference type="Gene3D" id="1.10.30.50">
    <property type="match status" value="1"/>
</dbReference>
<feature type="domain" description="HNH nuclease" evidence="1">
    <location>
        <begin position="118"/>
        <end position="168"/>
    </location>
</feature>
<accession>A0A8F2E800</accession>
<dbReference type="Pfam" id="PF01844">
    <property type="entry name" value="HNH"/>
    <property type="match status" value="1"/>
</dbReference>
<keyword evidence="2" id="KW-0540">Nuclease</keyword>